<evidence type="ECO:0000256" key="2">
    <source>
        <dbReference type="SAM" id="SignalP"/>
    </source>
</evidence>
<name>A0A542YM89_9MICO</name>
<evidence type="ECO:0000313" key="3">
    <source>
        <dbReference type="EMBL" id="TQL49209.1"/>
    </source>
</evidence>
<comment type="caution">
    <text evidence="3">The sequence shown here is derived from an EMBL/GenBank/DDBJ whole genome shotgun (WGS) entry which is preliminary data.</text>
</comment>
<keyword evidence="4" id="KW-1185">Reference proteome</keyword>
<dbReference type="Proteomes" id="UP000319516">
    <property type="component" value="Unassembled WGS sequence"/>
</dbReference>
<dbReference type="AlphaFoldDB" id="A0A542YM89"/>
<reference evidence="3 4" key="1">
    <citation type="submission" date="2019-06" db="EMBL/GenBank/DDBJ databases">
        <title>Sequencing the genomes of 1000 actinobacteria strains.</title>
        <authorList>
            <person name="Klenk H.-P."/>
        </authorList>
    </citation>
    <scope>NUCLEOTIDE SEQUENCE [LARGE SCALE GENOMIC DNA]</scope>
    <source>
        <strain evidence="3 4">DSM 12335</strain>
    </source>
</reference>
<gene>
    <name evidence="3" type="ORF">FB467_0274</name>
</gene>
<feature type="signal peptide" evidence="2">
    <location>
        <begin position="1"/>
        <end position="21"/>
    </location>
</feature>
<feature type="compositionally biased region" description="Low complexity" evidence="1">
    <location>
        <begin position="259"/>
        <end position="269"/>
    </location>
</feature>
<proteinExistence type="predicted"/>
<sequence length="269" mass="28891">MIATRRSPVSLAVVLVAVSGAAGCTGGESYPWPESSGPLAVDGQGWGRPGGEDVCWVETGRMKGHFGAHVFINRLDSPVTWTGVRIDEYVVGDDKLLGQYGQWVRPDLEGDTRGYWDEWPPHPSPNNGREPKVVPLEFPVVIGPGKALNPLVGFEADATGGPVHIPYLIYDYEVDGDAYQLIDPWEPGWSRTSRAAKQSLRSSTIRRSEGGCPWRAGISAAVPHQQRAAPTGDTPGCPCGRRSVRGRAQTLPTARRRSSSVNAAAARAA</sequence>
<evidence type="ECO:0000313" key="4">
    <source>
        <dbReference type="Proteomes" id="UP000319516"/>
    </source>
</evidence>
<dbReference type="EMBL" id="VFOP01000001">
    <property type="protein sequence ID" value="TQL49209.1"/>
    <property type="molecule type" value="Genomic_DNA"/>
</dbReference>
<feature type="region of interest" description="Disordered" evidence="1">
    <location>
        <begin position="223"/>
        <end position="269"/>
    </location>
</feature>
<organism evidence="3 4">
    <name type="scientific">Ornithinicoccus hortensis</name>
    <dbReference type="NCBI Taxonomy" id="82346"/>
    <lineage>
        <taxon>Bacteria</taxon>
        <taxon>Bacillati</taxon>
        <taxon>Actinomycetota</taxon>
        <taxon>Actinomycetes</taxon>
        <taxon>Micrococcales</taxon>
        <taxon>Intrasporangiaceae</taxon>
        <taxon>Ornithinicoccus</taxon>
    </lineage>
</organism>
<keyword evidence="2" id="KW-0732">Signal</keyword>
<protein>
    <submittedName>
        <fullName evidence="3">Uncharacterized protein</fullName>
    </submittedName>
</protein>
<feature type="chain" id="PRO_5021870543" evidence="2">
    <location>
        <begin position="22"/>
        <end position="269"/>
    </location>
</feature>
<dbReference type="PROSITE" id="PS51257">
    <property type="entry name" value="PROKAR_LIPOPROTEIN"/>
    <property type="match status" value="1"/>
</dbReference>
<evidence type="ECO:0000256" key="1">
    <source>
        <dbReference type="SAM" id="MobiDB-lite"/>
    </source>
</evidence>
<accession>A0A542YM89</accession>